<dbReference type="AlphaFoldDB" id="Q7RS72"/>
<protein>
    <submittedName>
        <fullName evidence="2">Yir3 protein</fullName>
    </submittedName>
</protein>
<dbReference type="NCBIfam" id="TIGR01590">
    <property type="entry name" value="yir-bir-cir_Pla"/>
    <property type="match status" value="1"/>
</dbReference>
<name>Q7RS72_PLAYO</name>
<sequence>MENMAKYIIKLPNKVYWNKNKVICKRFENVRKWISDELIDGNYQFNDNNSLNNKCNNDNYSDNYCNNDDFSDFVCNNISLSDLNKISAGCLYLLDEFIKDCGMVPPPARNNINIVDYILIWLSYMLNLKESEKDNTTCFYSTCIYDCDKYNTEINKLTDYKSYKGLIDTKIDVLNMDSKIVSKFYKAFKLLCEMYTEFDEKKNDCTKCLGKSEEFVKIYKELNDPDNTNYEGYCQAWSTLSNDYKNLKNKYKNYDFLPEIDTTQSDAKCSEQTSKKTDVAGYEQFSEDTSSSSSIASKLIPVLLIFPAIPIFLGIAYKYSLFGFRKRFQKQKLREKLKNVKKRMNH</sequence>
<keyword evidence="3" id="KW-1185">Reference proteome</keyword>
<dbReference type="InterPro" id="IPR006477">
    <property type="entry name" value="Yir_bir_cir"/>
</dbReference>
<dbReference type="EMBL" id="AABL01000136">
    <property type="protein sequence ID" value="EAA16348.1"/>
    <property type="molecule type" value="Genomic_DNA"/>
</dbReference>
<dbReference type="PaxDb" id="73239-Q7RS72"/>
<comment type="caution">
    <text evidence="2">The sequence shown here is derived from an EMBL/GenBank/DDBJ whole genome shotgun (WGS) entry which is preliminary data.</text>
</comment>
<evidence type="ECO:0000313" key="3">
    <source>
        <dbReference type="Proteomes" id="UP000008553"/>
    </source>
</evidence>
<reference evidence="2 3" key="1">
    <citation type="journal article" date="2002" name="Nature">
        <title>Genome sequence and comparative analysis of the model rodent malaria parasite Plasmodium yoelii yoelii.</title>
        <authorList>
            <person name="Carlton J.M."/>
            <person name="Angiuoli S.V."/>
            <person name="Suh B.B."/>
            <person name="Kooij T.W."/>
            <person name="Pertea M."/>
            <person name="Silva J.C."/>
            <person name="Ermolaeva M.D."/>
            <person name="Allen J.E."/>
            <person name="Selengut J.D."/>
            <person name="Koo H.L."/>
            <person name="Peterson J.D."/>
            <person name="Pop M."/>
            <person name="Kosack D.S."/>
            <person name="Shumway M.F."/>
            <person name="Bidwell S.L."/>
            <person name="Shallom S.J."/>
            <person name="van Aken S.E."/>
            <person name="Riedmuller S.B."/>
            <person name="Feldblyum T.V."/>
            <person name="Cho J.K."/>
            <person name="Quackenbush J."/>
            <person name="Sedegah M."/>
            <person name="Shoaibi A."/>
            <person name="Cummings L.M."/>
            <person name="Florens L."/>
            <person name="Yates J.R."/>
            <person name="Raine J.D."/>
            <person name="Sinden R.E."/>
            <person name="Harris M.A."/>
            <person name="Cunningham D.A."/>
            <person name="Preiser P.R."/>
            <person name="Bergman L.W."/>
            <person name="Vaidya A.B."/>
            <person name="van Lin L.H."/>
            <person name="Janse C.J."/>
            <person name="Waters A.P."/>
            <person name="Smith H.O."/>
            <person name="White O.R."/>
            <person name="Salzberg S.L."/>
            <person name="Venter J.C."/>
            <person name="Fraser C.M."/>
            <person name="Hoffman S.L."/>
            <person name="Gardner M.J."/>
            <person name="Carucci D.J."/>
        </authorList>
    </citation>
    <scope>NUCLEOTIDE SEQUENCE [LARGE SCALE GENOMIC DNA]</scope>
    <source>
        <strain evidence="2 3">17XNL</strain>
    </source>
</reference>
<gene>
    <name evidence="2" type="ORF">PY00493</name>
</gene>
<dbReference type="Proteomes" id="UP000008553">
    <property type="component" value="Unassembled WGS sequence"/>
</dbReference>
<dbReference type="InParanoid" id="Q7RS72"/>
<feature type="transmembrane region" description="Helical" evidence="1">
    <location>
        <begin position="299"/>
        <end position="324"/>
    </location>
</feature>
<dbReference type="Pfam" id="PF06022">
    <property type="entry name" value="Cir_Bir_Yir"/>
    <property type="match status" value="1"/>
</dbReference>
<accession>Q7RS72</accession>
<evidence type="ECO:0000256" key="1">
    <source>
        <dbReference type="SAM" id="Phobius"/>
    </source>
</evidence>
<keyword evidence="1" id="KW-0812">Transmembrane</keyword>
<evidence type="ECO:0000313" key="2">
    <source>
        <dbReference type="EMBL" id="EAA16348.1"/>
    </source>
</evidence>
<keyword evidence="1" id="KW-1133">Transmembrane helix</keyword>
<organism evidence="2 3">
    <name type="scientific">Plasmodium yoelii yoelii</name>
    <dbReference type="NCBI Taxonomy" id="73239"/>
    <lineage>
        <taxon>Eukaryota</taxon>
        <taxon>Sar</taxon>
        <taxon>Alveolata</taxon>
        <taxon>Apicomplexa</taxon>
        <taxon>Aconoidasida</taxon>
        <taxon>Haemosporida</taxon>
        <taxon>Plasmodiidae</taxon>
        <taxon>Plasmodium</taxon>
        <taxon>Plasmodium (Vinckeia)</taxon>
    </lineage>
</organism>
<keyword evidence="1" id="KW-0472">Membrane</keyword>
<proteinExistence type="predicted"/>